<dbReference type="KEGG" id="sact:DMT42_04000"/>
<reference evidence="2 3" key="1">
    <citation type="submission" date="2018-06" db="EMBL/GenBank/DDBJ databases">
        <title>The complete genome sequence of a nosiheptide producer Streptomyces actuosus ATCC 25421: deducing the ability of producing a new class III lantibiotics.</title>
        <authorList>
            <person name="Liu W."/>
            <person name="Sun F."/>
            <person name="Hu Y."/>
        </authorList>
    </citation>
    <scope>NUCLEOTIDE SEQUENCE [LARGE SCALE GENOMIC DNA]</scope>
    <source>
        <strain evidence="2 3">ATCC 25421</strain>
    </source>
</reference>
<protein>
    <recommendedName>
        <fullName evidence="1">Polymerase nucleotidyl transferase domain-containing protein</fullName>
    </recommendedName>
</protein>
<gene>
    <name evidence="2" type="ORF">DMT42_04000</name>
</gene>
<dbReference type="RefSeq" id="WP_110626489.1">
    <property type="nucleotide sequence ID" value="NZ_CP029788.1"/>
</dbReference>
<dbReference type="SUPFAM" id="SSF81301">
    <property type="entry name" value="Nucleotidyltransferase"/>
    <property type="match status" value="1"/>
</dbReference>
<dbReference type="OrthoDB" id="4212332at2"/>
<dbReference type="AlphaFoldDB" id="A0A2U9NW92"/>
<evidence type="ECO:0000313" key="3">
    <source>
        <dbReference type="Proteomes" id="UP000247634"/>
    </source>
</evidence>
<dbReference type="EMBL" id="CP029788">
    <property type="protein sequence ID" value="AWT41553.1"/>
    <property type="molecule type" value="Genomic_DNA"/>
</dbReference>
<evidence type="ECO:0000313" key="2">
    <source>
        <dbReference type="EMBL" id="AWT41553.1"/>
    </source>
</evidence>
<evidence type="ECO:0000259" key="1">
    <source>
        <dbReference type="Pfam" id="PF01909"/>
    </source>
</evidence>
<dbReference type="InterPro" id="IPR002934">
    <property type="entry name" value="Polymerase_NTP_transf_dom"/>
</dbReference>
<organism evidence="2 3">
    <name type="scientific">Streptomyces actuosus</name>
    <dbReference type="NCBI Taxonomy" id="1885"/>
    <lineage>
        <taxon>Bacteria</taxon>
        <taxon>Bacillati</taxon>
        <taxon>Actinomycetota</taxon>
        <taxon>Actinomycetes</taxon>
        <taxon>Kitasatosporales</taxon>
        <taxon>Streptomycetaceae</taxon>
        <taxon>Streptomyces</taxon>
    </lineage>
</organism>
<dbReference type="CDD" id="cd05403">
    <property type="entry name" value="NT_KNTase_like"/>
    <property type="match status" value="1"/>
</dbReference>
<dbReference type="InterPro" id="IPR043519">
    <property type="entry name" value="NT_sf"/>
</dbReference>
<dbReference type="Proteomes" id="UP000247634">
    <property type="component" value="Chromosome"/>
</dbReference>
<proteinExistence type="predicted"/>
<keyword evidence="3" id="KW-1185">Reference proteome</keyword>
<feature type="domain" description="Polymerase nucleotidyl transferase" evidence="1">
    <location>
        <begin position="35"/>
        <end position="64"/>
    </location>
</feature>
<name>A0A2U9NW92_STRAS</name>
<sequence>MTRAAHEPAPSAERRAQVAELLDRATRWAAARADVTGLLLAGSWARGAARPDSDVDLVLLTTAPEAYADGAWAAGLGLGARIRTGQWGPVTEYRHLAEGGLEVEIGVAHPDWARTGPVDPGTRRVVTDGSRPLYDPSGLLAALLRACES</sequence>
<dbReference type="GO" id="GO:0016779">
    <property type="term" value="F:nucleotidyltransferase activity"/>
    <property type="evidence" value="ECO:0007669"/>
    <property type="project" value="InterPro"/>
</dbReference>
<dbReference type="Gene3D" id="3.30.460.10">
    <property type="entry name" value="Beta Polymerase, domain 2"/>
    <property type="match status" value="1"/>
</dbReference>
<accession>A0A2U9NW92</accession>
<dbReference type="Pfam" id="PF01909">
    <property type="entry name" value="NTP_transf_2"/>
    <property type="match status" value="1"/>
</dbReference>